<dbReference type="InterPro" id="IPR012349">
    <property type="entry name" value="Split_barrel_FMN-bd"/>
</dbReference>
<protein>
    <submittedName>
        <fullName evidence="1">Pyridoxamine 5'-phosphate oxidase family protein</fullName>
    </submittedName>
</protein>
<dbReference type="RefSeq" id="WP_067871158.1">
    <property type="nucleotide sequence ID" value="NZ_JAAXOP010000009.1"/>
</dbReference>
<proteinExistence type="predicted"/>
<name>A0A846Y244_9NOCA</name>
<organism evidence="1 2">
    <name type="scientific">Nocardia vermiculata</name>
    <dbReference type="NCBI Taxonomy" id="257274"/>
    <lineage>
        <taxon>Bacteria</taxon>
        <taxon>Bacillati</taxon>
        <taxon>Actinomycetota</taxon>
        <taxon>Actinomycetes</taxon>
        <taxon>Mycobacteriales</taxon>
        <taxon>Nocardiaceae</taxon>
        <taxon>Nocardia</taxon>
    </lineage>
</organism>
<dbReference type="Gene3D" id="2.30.110.10">
    <property type="entry name" value="Electron Transport, Fmn-binding Protein, Chain A"/>
    <property type="match status" value="1"/>
</dbReference>
<reference evidence="1 2" key="1">
    <citation type="submission" date="2020-04" db="EMBL/GenBank/DDBJ databases">
        <title>MicrobeNet Type strains.</title>
        <authorList>
            <person name="Nicholson A.C."/>
        </authorList>
    </citation>
    <scope>NUCLEOTIDE SEQUENCE [LARGE SCALE GENOMIC DNA]</scope>
    <source>
        <strain evidence="1 2">JCM 12354</strain>
    </source>
</reference>
<keyword evidence="2" id="KW-1185">Reference proteome</keyword>
<dbReference type="SUPFAM" id="SSF50475">
    <property type="entry name" value="FMN-binding split barrel"/>
    <property type="match status" value="1"/>
</dbReference>
<dbReference type="AlphaFoldDB" id="A0A846Y244"/>
<comment type="caution">
    <text evidence="1">The sequence shown here is derived from an EMBL/GenBank/DDBJ whole genome shotgun (WGS) entry which is preliminary data.</text>
</comment>
<dbReference type="EMBL" id="JAAXOP010000009">
    <property type="protein sequence ID" value="NKY52050.1"/>
    <property type="molecule type" value="Genomic_DNA"/>
</dbReference>
<sequence length="124" mass="13134">MNAEVPPADLAEAVAEFDLAYLVTVSAETLPHVVTVAPVASTGTLQVAAPGRHTRRNVATHPVVTLIFAAPRPADYSLIVDGRGVLTDDHLIITPTRAILHRPATPARIPAADECANDCREMPL</sequence>
<evidence type="ECO:0000313" key="1">
    <source>
        <dbReference type="EMBL" id="NKY52050.1"/>
    </source>
</evidence>
<evidence type="ECO:0000313" key="2">
    <source>
        <dbReference type="Proteomes" id="UP000565711"/>
    </source>
</evidence>
<accession>A0A846Y244</accession>
<gene>
    <name evidence="1" type="ORF">HGA08_17670</name>
</gene>
<dbReference type="Proteomes" id="UP000565711">
    <property type="component" value="Unassembled WGS sequence"/>
</dbReference>